<feature type="region of interest" description="Disordered" evidence="1">
    <location>
        <begin position="1"/>
        <end position="20"/>
    </location>
</feature>
<feature type="compositionally biased region" description="Pro residues" evidence="1">
    <location>
        <begin position="1"/>
        <end position="12"/>
    </location>
</feature>
<protein>
    <recommendedName>
        <fullName evidence="4">SAM-dependent methyltransferase</fullName>
    </recommendedName>
</protein>
<proteinExistence type="predicted"/>
<comment type="caution">
    <text evidence="2">The sequence shown here is derived from an EMBL/GenBank/DDBJ whole genome shotgun (WGS) entry which is preliminary data.</text>
</comment>
<name>A0ABM9H7C8_STRGL</name>
<accession>A0ABM9H7C8</accession>
<evidence type="ECO:0000313" key="3">
    <source>
        <dbReference type="Proteomes" id="UP001154015"/>
    </source>
</evidence>
<keyword evidence="3" id="KW-1185">Reference proteome</keyword>
<gene>
    <name evidence="2" type="ORF">SGL43_06577</name>
</gene>
<sequence length="37" mass="4333">MTPPSAPAPLPPWEDTAREVAQADDRYWDARYERDEE</sequence>
<dbReference type="EMBL" id="CAKXYP010000025">
    <property type="protein sequence ID" value="CAH9419522.1"/>
    <property type="molecule type" value="Genomic_DNA"/>
</dbReference>
<evidence type="ECO:0000256" key="1">
    <source>
        <dbReference type="SAM" id="MobiDB-lite"/>
    </source>
</evidence>
<organism evidence="2 3">
    <name type="scientific">Streptomyces globisporus</name>
    <dbReference type="NCBI Taxonomy" id="1908"/>
    <lineage>
        <taxon>Bacteria</taxon>
        <taxon>Bacillati</taxon>
        <taxon>Actinomycetota</taxon>
        <taxon>Actinomycetes</taxon>
        <taxon>Kitasatosporales</taxon>
        <taxon>Streptomycetaceae</taxon>
        <taxon>Streptomyces</taxon>
    </lineage>
</organism>
<evidence type="ECO:0000313" key="2">
    <source>
        <dbReference type="EMBL" id="CAH9419522.1"/>
    </source>
</evidence>
<reference evidence="2" key="1">
    <citation type="submission" date="2022-03" db="EMBL/GenBank/DDBJ databases">
        <authorList>
            <person name="Leyn A S."/>
        </authorList>
    </citation>
    <scope>NUCLEOTIDE SEQUENCE</scope>
    <source>
        <strain evidence="2">Streptomyces globisporus 4-3</strain>
    </source>
</reference>
<evidence type="ECO:0008006" key="4">
    <source>
        <dbReference type="Google" id="ProtNLM"/>
    </source>
</evidence>
<dbReference type="Proteomes" id="UP001154015">
    <property type="component" value="Unassembled WGS sequence"/>
</dbReference>